<keyword evidence="1 5" id="KW-0489">Methyltransferase</keyword>
<protein>
    <recommendedName>
        <fullName evidence="5">Release factor glutamine methyltransferase</fullName>
        <shortName evidence="5">RF MTase</shortName>
        <ecNumber evidence="5">2.1.1.297</ecNumber>
    </recommendedName>
    <alternativeName>
        <fullName evidence="5">N5-glutamine methyltransferase PrmC</fullName>
    </alternativeName>
    <alternativeName>
        <fullName evidence="5">Protein-(glutamine-N5) MTase PrmC</fullName>
    </alternativeName>
    <alternativeName>
        <fullName evidence="5">Protein-glutamine N-methyltransferase PrmC</fullName>
    </alternativeName>
</protein>
<evidence type="ECO:0000256" key="5">
    <source>
        <dbReference type="HAMAP-Rule" id="MF_02126"/>
    </source>
</evidence>
<reference evidence="9" key="1">
    <citation type="submission" date="2019-10" db="EMBL/GenBank/DDBJ databases">
        <title>Description of Paenibacillus glebae sp. nov.</title>
        <authorList>
            <person name="Carlier A."/>
            <person name="Qi S."/>
        </authorList>
    </citation>
    <scope>NUCLEOTIDE SEQUENCE</scope>
    <source>
        <strain evidence="9">LMG 31456</strain>
    </source>
</reference>
<proteinExistence type="inferred from homology"/>
<dbReference type="InterPro" id="IPR050320">
    <property type="entry name" value="N5-glutamine_MTase"/>
</dbReference>
<dbReference type="GO" id="GO:0102559">
    <property type="term" value="F:peptide chain release factor N(5)-glutamine methyltransferase activity"/>
    <property type="evidence" value="ECO:0007669"/>
    <property type="project" value="UniProtKB-EC"/>
</dbReference>
<keyword evidence="10" id="KW-1185">Reference proteome</keyword>
<dbReference type="HAMAP" id="MF_02126">
    <property type="entry name" value="RF_methyltr_PrmC"/>
    <property type="match status" value="1"/>
</dbReference>
<dbReference type="Proteomes" id="UP000641588">
    <property type="component" value="Unassembled WGS sequence"/>
</dbReference>
<accession>A0A972GQN1</accession>
<organism evidence="9 10">
    <name type="scientific">Paenibacillus foliorum</name>
    <dbReference type="NCBI Taxonomy" id="2654974"/>
    <lineage>
        <taxon>Bacteria</taxon>
        <taxon>Bacillati</taxon>
        <taxon>Bacillota</taxon>
        <taxon>Bacilli</taxon>
        <taxon>Bacillales</taxon>
        <taxon>Paenibacillaceae</taxon>
        <taxon>Paenibacillus</taxon>
    </lineage>
</organism>
<dbReference type="NCBIfam" id="TIGR00536">
    <property type="entry name" value="hemK_fam"/>
    <property type="match status" value="1"/>
</dbReference>
<feature type="binding site" evidence="5">
    <location>
        <begin position="183"/>
        <end position="187"/>
    </location>
    <ligand>
        <name>S-adenosyl-L-methionine</name>
        <dbReference type="ChEBI" id="CHEBI:59789"/>
    </ligand>
</feature>
<keyword evidence="2 5" id="KW-0808">Transferase</keyword>
<keyword evidence="3 5" id="KW-0949">S-adenosyl-L-methionine</keyword>
<comment type="function">
    <text evidence="5">Methylates the class 1 translation termination release factors RF1/PrfA and RF2/PrfB on the glutamine residue of the universally conserved GGQ motif.</text>
</comment>
<feature type="region of interest" description="Disordered" evidence="6">
    <location>
        <begin position="128"/>
        <end position="172"/>
    </location>
</feature>
<evidence type="ECO:0000313" key="10">
    <source>
        <dbReference type="Proteomes" id="UP000641588"/>
    </source>
</evidence>
<evidence type="ECO:0000259" key="7">
    <source>
        <dbReference type="Pfam" id="PF05175"/>
    </source>
</evidence>
<dbReference type="SUPFAM" id="SSF53335">
    <property type="entry name" value="S-adenosyl-L-methionine-dependent methyltransferases"/>
    <property type="match status" value="1"/>
</dbReference>
<dbReference type="InterPro" id="IPR040758">
    <property type="entry name" value="PrmC_N"/>
</dbReference>
<feature type="domain" description="Methyltransferase small" evidence="7">
    <location>
        <begin position="179"/>
        <end position="256"/>
    </location>
</feature>
<dbReference type="GO" id="GO:0003676">
    <property type="term" value="F:nucleic acid binding"/>
    <property type="evidence" value="ECO:0007669"/>
    <property type="project" value="InterPro"/>
</dbReference>
<comment type="catalytic activity">
    <reaction evidence="4 5">
        <text>L-glutaminyl-[peptide chain release factor] + S-adenosyl-L-methionine = N(5)-methyl-L-glutaminyl-[peptide chain release factor] + S-adenosyl-L-homocysteine + H(+)</text>
        <dbReference type="Rhea" id="RHEA:42896"/>
        <dbReference type="Rhea" id="RHEA-COMP:10271"/>
        <dbReference type="Rhea" id="RHEA-COMP:10272"/>
        <dbReference type="ChEBI" id="CHEBI:15378"/>
        <dbReference type="ChEBI" id="CHEBI:30011"/>
        <dbReference type="ChEBI" id="CHEBI:57856"/>
        <dbReference type="ChEBI" id="CHEBI:59789"/>
        <dbReference type="ChEBI" id="CHEBI:61891"/>
        <dbReference type="EC" id="2.1.1.297"/>
    </reaction>
</comment>
<dbReference type="InterPro" id="IPR002052">
    <property type="entry name" value="DNA_methylase_N6_adenine_CS"/>
</dbReference>
<dbReference type="PROSITE" id="PS00092">
    <property type="entry name" value="N6_MTASE"/>
    <property type="match status" value="1"/>
</dbReference>
<dbReference type="PANTHER" id="PTHR18895:SF74">
    <property type="entry name" value="MTRF1L RELEASE FACTOR GLUTAMINE METHYLTRANSFERASE"/>
    <property type="match status" value="1"/>
</dbReference>
<dbReference type="Pfam" id="PF17827">
    <property type="entry name" value="PrmC_N"/>
    <property type="match status" value="1"/>
</dbReference>
<feature type="binding site" evidence="5">
    <location>
        <position position="206"/>
    </location>
    <ligand>
        <name>S-adenosyl-L-methionine</name>
        <dbReference type="ChEBI" id="CHEBI:59789"/>
    </ligand>
</feature>
<name>A0A972GQN1_9BACL</name>
<gene>
    <name evidence="5" type="primary">prmC</name>
    <name evidence="9" type="ORF">GC093_17595</name>
</gene>
<dbReference type="Gene3D" id="3.40.50.150">
    <property type="entry name" value="Vaccinia Virus protein VP39"/>
    <property type="match status" value="1"/>
</dbReference>
<dbReference type="PANTHER" id="PTHR18895">
    <property type="entry name" value="HEMK METHYLTRANSFERASE"/>
    <property type="match status" value="1"/>
</dbReference>
<evidence type="ECO:0000256" key="3">
    <source>
        <dbReference type="ARBA" id="ARBA00022691"/>
    </source>
</evidence>
<dbReference type="EC" id="2.1.1.297" evidence="5"/>
<dbReference type="GO" id="GO:0032259">
    <property type="term" value="P:methylation"/>
    <property type="evidence" value="ECO:0007669"/>
    <property type="project" value="UniProtKB-KW"/>
</dbReference>
<sequence>MTAEQQLTIREAYVEASSFLLGHQVQEAANCADLLLQHVLGYTRSELLLRWQEMFPVEQLELWQELLERKASGEPVQYIIGEQEFYGLPFTVNPAVLIPRPETELLVEQVVLLGKQLWPGAEAESRASGAGAESLEVTSGANESGEAGLEARRATDQSGIGQDCGEPEQEREAGVGPLIADIGAGSGAIAVSLAMQCPRWCIVSSDISPAALAVAEANAERHGVSERVTFIEGDLLMPYIERGLRLDAVVSNPPYIPEADEAGLQPEVRLHEPRTALYGGADGLVLYRRLAAQLKELAVMPALVGLEVGLGQAQAVAKLLSDVAEWDEVRIVPDLAGIERHVIAVRYSK</sequence>
<dbReference type="AlphaFoldDB" id="A0A972GQN1"/>
<dbReference type="Gene3D" id="1.10.8.10">
    <property type="entry name" value="DNA helicase RuvA subunit, C-terminal domain"/>
    <property type="match status" value="1"/>
</dbReference>
<evidence type="ECO:0000256" key="2">
    <source>
        <dbReference type="ARBA" id="ARBA00022679"/>
    </source>
</evidence>
<evidence type="ECO:0000256" key="4">
    <source>
        <dbReference type="ARBA" id="ARBA00048391"/>
    </source>
</evidence>
<dbReference type="EMBL" id="WHOD01000067">
    <property type="protein sequence ID" value="NOU95022.1"/>
    <property type="molecule type" value="Genomic_DNA"/>
</dbReference>
<dbReference type="InterPro" id="IPR007848">
    <property type="entry name" value="Small_mtfrase_dom"/>
</dbReference>
<evidence type="ECO:0000256" key="1">
    <source>
        <dbReference type="ARBA" id="ARBA00022603"/>
    </source>
</evidence>
<comment type="similarity">
    <text evidence="5">Belongs to the protein N5-glutamine methyltransferase family. PrmC subfamily.</text>
</comment>
<dbReference type="InterPro" id="IPR019874">
    <property type="entry name" value="RF_methyltr_PrmC"/>
</dbReference>
<feature type="binding site" evidence="5">
    <location>
        <begin position="252"/>
        <end position="255"/>
    </location>
    <ligand>
        <name>substrate</name>
    </ligand>
</feature>
<dbReference type="InterPro" id="IPR029063">
    <property type="entry name" value="SAM-dependent_MTases_sf"/>
</dbReference>
<evidence type="ECO:0000313" key="9">
    <source>
        <dbReference type="EMBL" id="NOU95022.1"/>
    </source>
</evidence>
<feature type="domain" description="Release factor glutamine methyltransferase N-terminal" evidence="8">
    <location>
        <begin position="11"/>
        <end position="81"/>
    </location>
</feature>
<evidence type="ECO:0000256" key="6">
    <source>
        <dbReference type="SAM" id="MobiDB-lite"/>
    </source>
</evidence>
<dbReference type="RefSeq" id="WP_171653240.1">
    <property type="nucleotide sequence ID" value="NZ_WHOD01000067.1"/>
</dbReference>
<dbReference type="Pfam" id="PF05175">
    <property type="entry name" value="MTS"/>
    <property type="match status" value="1"/>
</dbReference>
<dbReference type="InterPro" id="IPR004556">
    <property type="entry name" value="HemK-like"/>
</dbReference>
<feature type="binding site" evidence="5">
    <location>
        <position position="252"/>
    </location>
    <ligand>
        <name>S-adenosyl-L-methionine</name>
        <dbReference type="ChEBI" id="CHEBI:59789"/>
    </ligand>
</feature>
<comment type="caution">
    <text evidence="5">Lacks conserved residue(s) required for the propagation of feature annotation.</text>
</comment>
<evidence type="ECO:0000259" key="8">
    <source>
        <dbReference type="Pfam" id="PF17827"/>
    </source>
</evidence>
<comment type="caution">
    <text evidence="9">The sequence shown here is derived from an EMBL/GenBank/DDBJ whole genome shotgun (WGS) entry which is preliminary data.</text>
</comment>
<dbReference type="CDD" id="cd02440">
    <property type="entry name" value="AdoMet_MTases"/>
    <property type="match status" value="1"/>
</dbReference>